<comment type="similarity">
    <text evidence="3 8">Belongs to the peptidase M17 family.</text>
</comment>
<sequence>MIDIQIGSYEESQILFIYEDTDHTGLPVNAVFHAEFLESFPLYQDGRLIVYIGLGKRGELTARRMTDAVAKGVRELQKLHLSAAGINLSAMVPACGLSCVRSAVLGIKLGLYAYAPYRADSREDSFRFFLHGIPQSLQQTAQEYLGKAVNLADSVILARDLVNAPANRLTPPLMADALKKEAEKCGVQAEILDEKLAEALGMSAFLTVGNSSANPPRLIVLRYLADPQSSEITALVGKGVTCDTGGYCLKSRDSMLGIKGDMAGGAAVAGAIFALARNQVRTNAVAVIPACENRISRQSFLPGDVISSMSGKMIEIQNTDAEGRLILADAVTYAIRKEGAARVLDIATLTGAVVGALGFTTAGVLTDSDQLWEDLSAAARVSGEQYWRLPIFPEYEEMVKSKIADVKNMGEHYCGTISAGLFIREFAQRLPWIHLDIAGTAWVDKPVFEHQSVGATGAGVTTLYDLLNTQGQCSGQKI</sequence>
<dbReference type="Proteomes" id="UP000719942">
    <property type="component" value="Unassembled WGS sequence"/>
</dbReference>
<keyword evidence="6 8" id="KW-0378">Hydrolase</keyword>
<feature type="active site" evidence="8">
    <location>
        <position position="324"/>
    </location>
</feature>
<dbReference type="Pfam" id="PF02789">
    <property type="entry name" value="Peptidase_M17_N"/>
    <property type="match status" value="1"/>
</dbReference>
<dbReference type="Gene3D" id="3.40.220.10">
    <property type="entry name" value="Leucine Aminopeptidase, subunit E, domain 1"/>
    <property type="match status" value="1"/>
</dbReference>
<dbReference type="PROSITE" id="PS00631">
    <property type="entry name" value="CYTOSOL_AP"/>
    <property type="match status" value="1"/>
</dbReference>
<evidence type="ECO:0000256" key="2">
    <source>
        <dbReference type="ARBA" id="ARBA00000967"/>
    </source>
</evidence>
<dbReference type="EC" id="3.4.11.10" evidence="8"/>
<accession>A0ABS7DMW2</accession>
<keyword evidence="8" id="KW-0464">Manganese</keyword>
<feature type="binding site" evidence="8">
    <location>
        <position position="261"/>
    </location>
    <ligand>
        <name>Mn(2+)</name>
        <dbReference type="ChEBI" id="CHEBI:29035"/>
        <label>2</label>
    </ligand>
</feature>
<evidence type="ECO:0000256" key="6">
    <source>
        <dbReference type="ARBA" id="ARBA00022801"/>
    </source>
</evidence>
<feature type="binding site" evidence="8">
    <location>
        <position position="320"/>
    </location>
    <ligand>
        <name>Mn(2+)</name>
        <dbReference type="ChEBI" id="CHEBI:29035"/>
        <label>1</label>
    </ligand>
</feature>
<proteinExistence type="inferred from homology"/>
<feature type="binding site" evidence="8">
    <location>
        <position position="238"/>
    </location>
    <ligand>
        <name>Mn(2+)</name>
        <dbReference type="ChEBI" id="CHEBI:29035"/>
        <label>2</label>
    </ligand>
</feature>
<comment type="caution">
    <text evidence="10">The sequence shown here is derived from an EMBL/GenBank/DDBJ whole genome shotgun (WGS) entry which is preliminary data.</text>
</comment>
<comment type="catalytic activity">
    <reaction evidence="2 8">
        <text>Release of an N-terminal amino acid, preferentially leucine, but not glutamic or aspartic acids.</text>
        <dbReference type="EC" id="3.4.11.10"/>
    </reaction>
</comment>
<dbReference type="EMBL" id="JAGFNZ010000002">
    <property type="protein sequence ID" value="MBW7572644.1"/>
    <property type="molecule type" value="Genomic_DNA"/>
</dbReference>
<dbReference type="Gene3D" id="3.40.630.10">
    <property type="entry name" value="Zn peptidases"/>
    <property type="match status" value="1"/>
</dbReference>
<dbReference type="EC" id="3.4.11.1" evidence="8"/>
<dbReference type="Pfam" id="PF00883">
    <property type="entry name" value="Peptidase_M17"/>
    <property type="match status" value="1"/>
</dbReference>
<dbReference type="SUPFAM" id="SSF53187">
    <property type="entry name" value="Zn-dependent exopeptidases"/>
    <property type="match status" value="1"/>
</dbReference>
<evidence type="ECO:0000256" key="4">
    <source>
        <dbReference type="ARBA" id="ARBA00022438"/>
    </source>
</evidence>
<dbReference type="PRINTS" id="PR00481">
    <property type="entry name" value="LAMNOPPTDASE"/>
</dbReference>
<organism evidence="10 11">
    <name type="scientific">Caproiciproducens faecalis</name>
    <dbReference type="NCBI Taxonomy" id="2820301"/>
    <lineage>
        <taxon>Bacteria</taxon>
        <taxon>Bacillati</taxon>
        <taxon>Bacillota</taxon>
        <taxon>Clostridia</taxon>
        <taxon>Eubacteriales</taxon>
        <taxon>Acutalibacteraceae</taxon>
        <taxon>Caproiciproducens</taxon>
    </lineage>
</organism>
<evidence type="ECO:0000313" key="11">
    <source>
        <dbReference type="Proteomes" id="UP000719942"/>
    </source>
</evidence>
<comment type="function">
    <text evidence="7 8">Presumably involved in the processing and regular turnover of intracellular proteins. Catalyzes the removal of unsubstituted N-terminal amino acids from various peptides.</text>
</comment>
<dbReference type="GO" id="GO:0004177">
    <property type="term" value="F:aminopeptidase activity"/>
    <property type="evidence" value="ECO:0007669"/>
    <property type="project" value="UniProtKB-KW"/>
</dbReference>
<reference evidence="10 11" key="1">
    <citation type="submission" date="2021-03" db="EMBL/GenBank/DDBJ databases">
        <title>Caproiciproducens sp. nov. isolated from feces of cow.</title>
        <authorList>
            <person name="Choi J.-Y."/>
        </authorList>
    </citation>
    <scope>NUCLEOTIDE SEQUENCE [LARGE SCALE GENOMIC DNA]</scope>
    <source>
        <strain evidence="10 11">AGMB10547</strain>
    </source>
</reference>
<feature type="active site" evidence="8">
    <location>
        <position position="250"/>
    </location>
</feature>
<dbReference type="HAMAP" id="MF_00181">
    <property type="entry name" value="Cytosol_peptidase_M17"/>
    <property type="match status" value="1"/>
</dbReference>
<dbReference type="InterPro" id="IPR011356">
    <property type="entry name" value="Leucine_aapep/pepB"/>
</dbReference>
<feature type="binding site" evidence="8">
    <location>
        <position position="322"/>
    </location>
    <ligand>
        <name>Mn(2+)</name>
        <dbReference type="ChEBI" id="CHEBI:29035"/>
        <label>1</label>
    </ligand>
</feature>
<evidence type="ECO:0000256" key="8">
    <source>
        <dbReference type="HAMAP-Rule" id="MF_00181"/>
    </source>
</evidence>
<name>A0ABS7DMW2_9FIRM</name>
<evidence type="ECO:0000313" key="10">
    <source>
        <dbReference type="EMBL" id="MBW7572644.1"/>
    </source>
</evidence>
<dbReference type="InterPro" id="IPR043472">
    <property type="entry name" value="Macro_dom-like"/>
</dbReference>
<comment type="catalytic activity">
    <reaction evidence="1 8">
        <text>Release of an N-terminal amino acid, Xaa-|-Yaa-, in which Xaa is preferably Leu, but may be other amino acids including Pro although not Arg or Lys, and Yaa may be Pro. Amino acid amides and methyl esters are also readily hydrolyzed, but rates on arylamides are exceedingly low.</text>
        <dbReference type="EC" id="3.4.11.1"/>
    </reaction>
</comment>
<keyword evidence="4 8" id="KW-0031">Aminopeptidase</keyword>
<dbReference type="InterPro" id="IPR000819">
    <property type="entry name" value="Peptidase_M17_C"/>
</dbReference>
<dbReference type="PANTHER" id="PTHR11963">
    <property type="entry name" value="LEUCINE AMINOPEPTIDASE-RELATED"/>
    <property type="match status" value="1"/>
</dbReference>
<gene>
    <name evidence="8" type="primary">pepA</name>
    <name evidence="10" type="ORF">J5W02_07435</name>
</gene>
<keyword evidence="11" id="KW-1185">Reference proteome</keyword>
<keyword evidence="8" id="KW-0479">Metal-binding</keyword>
<keyword evidence="5 8" id="KW-0645">Protease</keyword>
<feature type="binding site" evidence="8">
    <location>
        <position position="243"/>
    </location>
    <ligand>
        <name>Mn(2+)</name>
        <dbReference type="ChEBI" id="CHEBI:29035"/>
        <label>2</label>
    </ligand>
</feature>
<dbReference type="RefSeq" id="WP_219965034.1">
    <property type="nucleotide sequence ID" value="NZ_JAGFNZ010000002.1"/>
</dbReference>
<dbReference type="NCBIfam" id="NF002083">
    <property type="entry name" value="PRK00913.3-5"/>
    <property type="match status" value="1"/>
</dbReference>
<dbReference type="InterPro" id="IPR008283">
    <property type="entry name" value="Peptidase_M17_N"/>
</dbReference>
<keyword evidence="8" id="KW-0963">Cytoplasm</keyword>
<evidence type="ECO:0000259" key="9">
    <source>
        <dbReference type="PROSITE" id="PS00631"/>
    </source>
</evidence>
<comment type="subcellular location">
    <subcellularLocation>
        <location evidence="8">Cytoplasm</location>
    </subcellularLocation>
</comment>
<evidence type="ECO:0000256" key="3">
    <source>
        <dbReference type="ARBA" id="ARBA00009528"/>
    </source>
</evidence>
<dbReference type="SUPFAM" id="SSF52949">
    <property type="entry name" value="Macro domain-like"/>
    <property type="match status" value="1"/>
</dbReference>
<feature type="binding site" evidence="8">
    <location>
        <position position="243"/>
    </location>
    <ligand>
        <name>Mn(2+)</name>
        <dbReference type="ChEBI" id="CHEBI:29035"/>
        <label>1</label>
    </ligand>
</feature>
<dbReference type="PANTHER" id="PTHR11963:SF23">
    <property type="entry name" value="CYTOSOL AMINOPEPTIDASE"/>
    <property type="match status" value="1"/>
</dbReference>
<evidence type="ECO:0000256" key="5">
    <source>
        <dbReference type="ARBA" id="ARBA00022670"/>
    </source>
</evidence>
<dbReference type="CDD" id="cd00433">
    <property type="entry name" value="Peptidase_M17"/>
    <property type="match status" value="1"/>
</dbReference>
<feature type="binding site" evidence="8">
    <location>
        <position position="322"/>
    </location>
    <ligand>
        <name>Mn(2+)</name>
        <dbReference type="ChEBI" id="CHEBI:29035"/>
        <label>2</label>
    </ligand>
</feature>
<evidence type="ECO:0000256" key="1">
    <source>
        <dbReference type="ARBA" id="ARBA00000135"/>
    </source>
</evidence>
<evidence type="ECO:0000256" key="7">
    <source>
        <dbReference type="ARBA" id="ARBA00049972"/>
    </source>
</evidence>
<protein>
    <recommendedName>
        <fullName evidence="8">Probable cytosol aminopeptidase</fullName>
        <ecNumber evidence="8">3.4.11.1</ecNumber>
    </recommendedName>
    <alternativeName>
        <fullName evidence="8">Leucine aminopeptidase</fullName>
        <shortName evidence="8">LAP</shortName>
        <ecNumber evidence="8">3.4.11.10</ecNumber>
    </alternativeName>
    <alternativeName>
        <fullName evidence="8">Leucyl aminopeptidase</fullName>
    </alternativeName>
</protein>
<feature type="domain" description="Cytosol aminopeptidase" evidence="9">
    <location>
        <begin position="318"/>
        <end position="325"/>
    </location>
</feature>
<dbReference type="InterPro" id="IPR023042">
    <property type="entry name" value="Peptidase_M17_leu_NH2_pept"/>
</dbReference>
<comment type="cofactor">
    <cofactor evidence="8">
        <name>Mn(2+)</name>
        <dbReference type="ChEBI" id="CHEBI:29035"/>
    </cofactor>
    <text evidence="8">Binds 2 manganese ions per subunit.</text>
</comment>